<dbReference type="PANTHER" id="PTHR36983">
    <property type="entry name" value="DNAJ HOMOLOG SUBFAMILY C MEMBER 13"/>
    <property type="match status" value="1"/>
</dbReference>
<dbReference type="GO" id="GO:2000641">
    <property type="term" value="P:regulation of early endosome to late endosome transport"/>
    <property type="evidence" value="ECO:0007669"/>
    <property type="project" value="InterPro"/>
</dbReference>
<evidence type="ECO:0000313" key="1">
    <source>
        <dbReference type="EMBL" id="NDJ93201.1"/>
    </source>
</evidence>
<protein>
    <submittedName>
        <fullName evidence="1">DnaJ homolog subfamily C member 13 (Trinotate prediction)</fullName>
    </submittedName>
</protein>
<dbReference type="GO" id="GO:0006898">
    <property type="term" value="P:receptor-mediated endocytosis"/>
    <property type="evidence" value="ECO:0007669"/>
    <property type="project" value="TreeGrafter"/>
</dbReference>
<name>A0A6G3MGV5_HENSL</name>
<dbReference type="GO" id="GO:0010008">
    <property type="term" value="C:endosome membrane"/>
    <property type="evidence" value="ECO:0007669"/>
    <property type="project" value="TreeGrafter"/>
</dbReference>
<reference evidence="1" key="1">
    <citation type="submission" date="2018-11" db="EMBL/GenBank/DDBJ databases">
        <title>Henneguya salminicola genome and transcriptome.</title>
        <authorList>
            <person name="Yahalomi D."/>
            <person name="Atkinson S.D."/>
            <person name="Neuhof M."/>
            <person name="Chang E.S."/>
            <person name="Philippe H."/>
            <person name="Cartwright P."/>
            <person name="Bartholomew J.L."/>
            <person name="Huchon D."/>
        </authorList>
    </citation>
    <scope>NUCLEOTIDE SEQUENCE</scope>
    <source>
        <strain evidence="1">Hz1</strain>
        <tissue evidence="1">Whole</tissue>
    </source>
</reference>
<dbReference type="GO" id="GO:0007032">
    <property type="term" value="P:endosome organization"/>
    <property type="evidence" value="ECO:0007669"/>
    <property type="project" value="InterPro"/>
</dbReference>
<accession>A0A6G3MGV5</accession>
<proteinExistence type="predicted"/>
<dbReference type="PANTHER" id="PTHR36983:SF2">
    <property type="entry name" value="DNAJ HOMOLOG SUBFAMILY C MEMBER 13"/>
    <property type="match status" value="1"/>
</dbReference>
<dbReference type="AlphaFoldDB" id="A0A6G3MGV5"/>
<organism evidence="1">
    <name type="scientific">Henneguya salminicola</name>
    <name type="common">Myxosporean</name>
    <dbReference type="NCBI Taxonomy" id="69463"/>
    <lineage>
        <taxon>Eukaryota</taxon>
        <taxon>Metazoa</taxon>
        <taxon>Cnidaria</taxon>
        <taxon>Myxozoa</taxon>
        <taxon>Myxosporea</taxon>
        <taxon>Bivalvulida</taxon>
        <taxon>Platysporina</taxon>
        <taxon>Myxobolidae</taxon>
        <taxon>Henneguya</taxon>
    </lineage>
</organism>
<dbReference type="EMBL" id="GHBP01002788">
    <property type="protein sequence ID" value="NDJ93201.1"/>
    <property type="molecule type" value="Transcribed_RNA"/>
</dbReference>
<sequence length="214" mass="23857">MNQIPTTFHIPRIVKALDESFKGSPIARSALKILNMCMRNKLCVREICKIDSWILILLNSFDKRPDCALVVSETINKAFERPDSLLTLQIVKSRVIPKIVSLLNLPFSDIEQPSCALAHIVSALQSLESEPIHGPEISKLLNSFEVWKEFKNQKHDLFMENPNNQLRIGIAPSGVAGYLVAAHSTAPVLYRTLNTVNRLVDSTPPAPPANDHTD</sequence>
<dbReference type="InterPro" id="IPR044978">
    <property type="entry name" value="GRV2/DNAJC13"/>
</dbReference>